<dbReference type="AlphaFoldDB" id="A0AAV5IMK0"/>
<gene>
    <name evidence="1" type="ORF">SLEP1_g12508</name>
</gene>
<organism evidence="1 2">
    <name type="scientific">Rubroshorea leprosula</name>
    <dbReference type="NCBI Taxonomy" id="152421"/>
    <lineage>
        <taxon>Eukaryota</taxon>
        <taxon>Viridiplantae</taxon>
        <taxon>Streptophyta</taxon>
        <taxon>Embryophyta</taxon>
        <taxon>Tracheophyta</taxon>
        <taxon>Spermatophyta</taxon>
        <taxon>Magnoliopsida</taxon>
        <taxon>eudicotyledons</taxon>
        <taxon>Gunneridae</taxon>
        <taxon>Pentapetalae</taxon>
        <taxon>rosids</taxon>
        <taxon>malvids</taxon>
        <taxon>Malvales</taxon>
        <taxon>Dipterocarpaceae</taxon>
        <taxon>Rubroshorea</taxon>
    </lineage>
</organism>
<reference evidence="1 2" key="1">
    <citation type="journal article" date="2021" name="Commun. Biol.">
        <title>The genome of Shorea leprosula (Dipterocarpaceae) highlights the ecological relevance of drought in aseasonal tropical rainforests.</title>
        <authorList>
            <person name="Ng K.K.S."/>
            <person name="Kobayashi M.J."/>
            <person name="Fawcett J.A."/>
            <person name="Hatakeyama M."/>
            <person name="Paape T."/>
            <person name="Ng C.H."/>
            <person name="Ang C.C."/>
            <person name="Tnah L.H."/>
            <person name="Lee C.T."/>
            <person name="Nishiyama T."/>
            <person name="Sese J."/>
            <person name="O'Brien M.J."/>
            <person name="Copetti D."/>
            <person name="Mohd Noor M.I."/>
            <person name="Ong R.C."/>
            <person name="Putra M."/>
            <person name="Sireger I.Z."/>
            <person name="Indrioko S."/>
            <person name="Kosugi Y."/>
            <person name="Izuno A."/>
            <person name="Isagi Y."/>
            <person name="Lee S.L."/>
            <person name="Shimizu K.K."/>
        </authorList>
    </citation>
    <scope>NUCLEOTIDE SEQUENCE [LARGE SCALE GENOMIC DNA]</scope>
    <source>
        <strain evidence="1">214</strain>
    </source>
</reference>
<name>A0AAV5IMK0_9ROSI</name>
<protein>
    <submittedName>
        <fullName evidence="1">Uncharacterized protein</fullName>
    </submittedName>
</protein>
<accession>A0AAV5IMK0</accession>
<comment type="caution">
    <text evidence="1">The sequence shown here is derived from an EMBL/GenBank/DDBJ whole genome shotgun (WGS) entry which is preliminary data.</text>
</comment>
<proteinExistence type="predicted"/>
<dbReference type="Proteomes" id="UP001054252">
    <property type="component" value="Unassembled WGS sequence"/>
</dbReference>
<keyword evidence="2" id="KW-1185">Reference proteome</keyword>
<evidence type="ECO:0000313" key="2">
    <source>
        <dbReference type="Proteomes" id="UP001054252"/>
    </source>
</evidence>
<sequence length="45" mass="5561">MHVIPRSWRLFFNIIVRKKSINEINSEVKCVWYQLVFFRNLKLHG</sequence>
<dbReference type="EMBL" id="BPVZ01000014">
    <property type="protein sequence ID" value="GKU99704.1"/>
    <property type="molecule type" value="Genomic_DNA"/>
</dbReference>
<evidence type="ECO:0000313" key="1">
    <source>
        <dbReference type="EMBL" id="GKU99704.1"/>
    </source>
</evidence>